<gene>
    <name evidence="2" type="ORF">HNQ77_000618</name>
</gene>
<dbReference type="HAMAP" id="MF_01375">
    <property type="entry name" value="PhnX"/>
    <property type="match status" value="1"/>
</dbReference>
<dbReference type="Proteomes" id="UP000538666">
    <property type="component" value="Unassembled WGS sequence"/>
</dbReference>
<dbReference type="SFLD" id="SFLDG01129">
    <property type="entry name" value="C1.5:_HAD__Beta-PGM__Phosphata"/>
    <property type="match status" value="1"/>
</dbReference>
<dbReference type="GO" id="GO:0005829">
    <property type="term" value="C:cytosol"/>
    <property type="evidence" value="ECO:0007669"/>
    <property type="project" value="TreeGrafter"/>
</dbReference>
<dbReference type="InterPro" id="IPR006439">
    <property type="entry name" value="HAD-SF_hydro_IA"/>
</dbReference>
<dbReference type="InterPro" id="IPR036412">
    <property type="entry name" value="HAD-like_sf"/>
</dbReference>
<dbReference type="Gene3D" id="3.40.50.1000">
    <property type="entry name" value="HAD superfamily/HAD-like"/>
    <property type="match status" value="1"/>
</dbReference>
<dbReference type="NCBIfam" id="TIGR01509">
    <property type="entry name" value="HAD-SF-IA-v3"/>
    <property type="match status" value="1"/>
</dbReference>
<organism evidence="2 3">
    <name type="scientific">Silvibacterium bohemicum</name>
    <dbReference type="NCBI Taxonomy" id="1577686"/>
    <lineage>
        <taxon>Bacteria</taxon>
        <taxon>Pseudomonadati</taxon>
        <taxon>Acidobacteriota</taxon>
        <taxon>Terriglobia</taxon>
        <taxon>Terriglobales</taxon>
        <taxon>Acidobacteriaceae</taxon>
        <taxon>Silvibacterium</taxon>
    </lineage>
</organism>
<dbReference type="InterPro" id="IPR023214">
    <property type="entry name" value="HAD_sf"/>
</dbReference>
<keyword evidence="3" id="KW-1185">Reference proteome</keyword>
<dbReference type="GO" id="GO:0019700">
    <property type="term" value="P:organic phosphonate catabolic process"/>
    <property type="evidence" value="ECO:0007669"/>
    <property type="project" value="InterPro"/>
</dbReference>
<dbReference type="Gene3D" id="1.10.150.240">
    <property type="entry name" value="Putative phosphatase, domain 2"/>
    <property type="match status" value="1"/>
</dbReference>
<accession>A0A841JNF9</accession>
<evidence type="ECO:0000313" key="2">
    <source>
        <dbReference type="EMBL" id="MBB6142680.1"/>
    </source>
</evidence>
<dbReference type="InterPro" id="IPR050155">
    <property type="entry name" value="HAD-like_hydrolase_sf"/>
</dbReference>
<dbReference type="GO" id="GO:0006281">
    <property type="term" value="P:DNA repair"/>
    <property type="evidence" value="ECO:0007669"/>
    <property type="project" value="TreeGrafter"/>
</dbReference>
<proteinExistence type="inferred from homology"/>
<keyword evidence="1" id="KW-0704">Schiff base</keyword>
<sequence>MKPFTRLRAVMLDWAGTTVDHGSIAPVIVLQELFARRRVTLSSEEARRDMGLLKRDHIRAILALPSVCEKWRAAAGRDPVPEDIDSLFADFNLLQPGILSSHSQLIYGVVETTAAWRAQGLRIGSSTGYTREMLTPIAELAAARGYEPDASVCPDEVGAGRPAPWMLHRNMRILDIYPPSACVKIGDTVSDIEEGRNAGMWTIGLTRTGNLVGLDAATWAHLDTASQQSRLASAAQQLLQAGTNYVAEDLSACTPLLEQIDEINSYLPCTPKVR</sequence>
<dbReference type="EC" id="3.11.1.1" evidence="2"/>
<protein>
    <submittedName>
        <fullName evidence="2">Phosphonoacetaldehyde hydrolase</fullName>
        <ecNumber evidence="2">3.11.1.1</ecNumber>
    </submittedName>
</protein>
<dbReference type="NCBIfam" id="TIGR01422">
    <property type="entry name" value="phosphonatase"/>
    <property type="match status" value="1"/>
</dbReference>
<dbReference type="InterPro" id="IPR023198">
    <property type="entry name" value="PGP-like_dom2"/>
</dbReference>
<dbReference type="PANTHER" id="PTHR43434:SF19">
    <property type="entry name" value="PHOSPHONOACETALDEHYDE HYDROLASE"/>
    <property type="match status" value="1"/>
</dbReference>
<dbReference type="AlphaFoldDB" id="A0A841JNF9"/>
<reference evidence="2 3" key="1">
    <citation type="submission" date="2020-08" db="EMBL/GenBank/DDBJ databases">
        <title>Genomic Encyclopedia of Type Strains, Phase IV (KMG-IV): sequencing the most valuable type-strain genomes for metagenomic binning, comparative biology and taxonomic classification.</title>
        <authorList>
            <person name="Goeker M."/>
        </authorList>
    </citation>
    <scope>NUCLEOTIDE SEQUENCE [LARGE SCALE GENOMIC DNA]</scope>
    <source>
        <strain evidence="2 3">DSM 103733</strain>
    </source>
</reference>
<name>A0A841JNF9_9BACT</name>
<keyword evidence="2" id="KW-0378">Hydrolase</keyword>
<comment type="caution">
    <text evidence="2">The sequence shown here is derived from an EMBL/GenBank/DDBJ whole genome shotgun (WGS) entry which is preliminary data.</text>
</comment>
<dbReference type="PANTHER" id="PTHR43434">
    <property type="entry name" value="PHOSPHOGLYCOLATE PHOSPHATASE"/>
    <property type="match status" value="1"/>
</dbReference>
<dbReference type="OrthoDB" id="5504491at2"/>
<dbReference type="EMBL" id="JACHEK010000001">
    <property type="protein sequence ID" value="MBB6142680.1"/>
    <property type="molecule type" value="Genomic_DNA"/>
</dbReference>
<dbReference type="GO" id="GO:0050194">
    <property type="term" value="F:phosphonoacetaldehyde hydrolase activity"/>
    <property type="evidence" value="ECO:0007669"/>
    <property type="project" value="UniProtKB-EC"/>
</dbReference>
<dbReference type="InterPro" id="IPR006323">
    <property type="entry name" value="Phosphonoacetald_hydro"/>
</dbReference>
<evidence type="ECO:0000256" key="1">
    <source>
        <dbReference type="ARBA" id="ARBA00023270"/>
    </source>
</evidence>
<dbReference type="SUPFAM" id="SSF56784">
    <property type="entry name" value="HAD-like"/>
    <property type="match status" value="1"/>
</dbReference>
<evidence type="ECO:0000313" key="3">
    <source>
        <dbReference type="Proteomes" id="UP000538666"/>
    </source>
</evidence>
<dbReference type="RefSeq" id="WP_050057876.1">
    <property type="nucleotide sequence ID" value="NZ_JACHEK010000001.1"/>
</dbReference>
<dbReference type="SFLD" id="SFLDS00003">
    <property type="entry name" value="Haloacid_Dehalogenase"/>
    <property type="match status" value="1"/>
</dbReference>
<dbReference type="Pfam" id="PF00702">
    <property type="entry name" value="Hydrolase"/>
    <property type="match status" value="1"/>
</dbReference>
<dbReference type="GO" id="GO:0008967">
    <property type="term" value="F:phosphoglycolate phosphatase activity"/>
    <property type="evidence" value="ECO:0007669"/>
    <property type="project" value="TreeGrafter"/>
</dbReference>